<organism evidence="12 13">
    <name type="scientific">Gynuella sunshinyii YC6258</name>
    <dbReference type="NCBI Taxonomy" id="1445510"/>
    <lineage>
        <taxon>Bacteria</taxon>
        <taxon>Pseudomonadati</taxon>
        <taxon>Pseudomonadota</taxon>
        <taxon>Gammaproteobacteria</taxon>
        <taxon>Oceanospirillales</taxon>
        <taxon>Saccharospirillaceae</taxon>
        <taxon>Gynuella</taxon>
    </lineage>
</organism>
<comment type="subcellular location">
    <subcellularLocation>
        <location evidence="1">Membrane</location>
        <topology evidence="1">Multi-pass membrane protein</topology>
    </subcellularLocation>
</comment>
<evidence type="ECO:0000256" key="8">
    <source>
        <dbReference type="SAM" id="Coils"/>
    </source>
</evidence>
<accession>A0A0C5VCY6</accession>
<evidence type="ECO:0000256" key="9">
    <source>
        <dbReference type="SAM" id="Phobius"/>
    </source>
</evidence>
<gene>
    <name evidence="12" type="ORF">YC6258_00317</name>
</gene>
<keyword evidence="4 9" id="KW-0472">Membrane</keyword>
<evidence type="ECO:0000313" key="12">
    <source>
        <dbReference type="EMBL" id="AJQ92367.1"/>
    </source>
</evidence>
<keyword evidence="2 9" id="KW-0812">Transmembrane</keyword>
<feature type="coiled-coil region" evidence="8">
    <location>
        <begin position="53"/>
        <end position="102"/>
    </location>
</feature>
<keyword evidence="5 7" id="KW-0807">Transducer</keyword>
<evidence type="ECO:0000259" key="11">
    <source>
        <dbReference type="PROSITE" id="PS50885"/>
    </source>
</evidence>
<evidence type="ECO:0000259" key="10">
    <source>
        <dbReference type="PROSITE" id="PS50111"/>
    </source>
</evidence>
<evidence type="ECO:0000313" key="13">
    <source>
        <dbReference type="Proteomes" id="UP000032266"/>
    </source>
</evidence>
<name>A0A0C5VCY6_9GAMM</name>
<dbReference type="PROSITE" id="PS50111">
    <property type="entry name" value="CHEMOTAXIS_TRANSDUC_2"/>
    <property type="match status" value="1"/>
</dbReference>
<dbReference type="Gene3D" id="1.10.287.950">
    <property type="entry name" value="Methyl-accepting chemotaxis protein"/>
    <property type="match status" value="1"/>
</dbReference>
<protein>
    <submittedName>
        <fullName evidence="12">Methyl-accepting chemotaxis protein</fullName>
    </submittedName>
</protein>
<dbReference type="PROSITE" id="PS50885">
    <property type="entry name" value="HAMP"/>
    <property type="match status" value="1"/>
</dbReference>
<proteinExistence type="inferred from homology"/>
<dbReference type="GO" id="GO:0004888">
    <property type="term" value="F:transmembrane signaling receptor activity"/>
    <property type="evidence" value="ECO:0007669"/>
    <property type="project" value="InterPro"/>
</dbReference>
<evidence type="ECO:0000256" key="5">
    <source>
        <dbReference type="ARBA" id="ARBA00023224"/>
    </source>
</evidence>
<evidence type="ECO:0000256" key="1">
    <source>
        <dbReference type="ARBA" id="ARBA00004141"/>
    </source>
</evidence>
<dbReference type="AlphaFoldDB" id="A0A0C5VCY6"/>
<dbReference type="SMART" id="SM00304">
    <property type="entry name" value="HAMP"/>
    <property type="match status" value="1"/>
</dbReference>
<sequence length="623" mass="68979">MSLNIKFNYLLIGSMMIALVGYVLQVVLSSVSLLAVNDNYHQINQMNGFVRDIGSIEKGLLSLETQLQRLRQENLTDFEQSLQESEQVVKQVKEEASVSNQNIEEFIQHVETYNRLLRQRLELIRDIGFVGQFGLLQELSQMEKEINSAAVLDFTFIKSARLGLIDAQSAFLQSPSQENSENLSNAYERLKKKLISLTMWDQAEDLMSRYKNAFDSLSQSYLQNSVLKQQSDQAYQQITVLLSSLNDRVGMQVSKLEQGADGYTRNILVVLSILTILITAVVCGILWIVIRNIVRSLKNSQRALSFLEQGDLTHRQPFNDKRNDAIDRLTNSMNSMAEKLSSVVNNVKLTSVDLNEVVITINEQVNRSSQANHDIMSRTNSLATSTDEISATMRDISSSTQAVNDSTMAVANETRQGALMVMEVSGHVTQTLSAVAEIKASIEMLTVRSQEIDTVIEVINNLANQTNLLALNAAIEAARAGEAGRGFSVVADEVRSLAESTVEATARITSTIRAFQQETTRVSNAVAHGEESLQLMQQSSDNALSGMQNIEMIVDRNSAATEQMSVAITEIAQTIDTMSRDSETIARMLTDNSESFGQLVAMGQTVEGKSALLNDLTRQFKTG</sequence>
<dbReference type="InterPro" id="IPR003660">
    <property type="entry name" value="HAMP_dom"/>
</dbReference>
<dbReference type="GO" id="GO:0006935">
    <property type="term" value="P:chemotaxis"/>
    <property type="evidence" value="ECO:0007669"/>
    <property type="project" value="InterPro"/>
</dbReference>
<keyword evidence="13" id="KW-1185">Reference proteome</keyword>
<comment type="similarity">
    <text evidence="6">Belongs to the methyl-accepting chemotaxis (MCP) protein family.</text>
</comment>
<dbReference type="GO" id="GO:0007165">
    <property type="term" value="P:signal transduction"/>
    <property type="evidence" value="ECO:0007669"/>
    <property type="project" value="UniProtKB-KW"/>
</dbReference>
<dbReference type="RefSeq" id="WP_044615450.1">
    <property type="nucleotide sequence ID" value="NZ_CP007142.1"/>
</dbReference>
<dbReference type="HOGENOM" id="CLU_000445_107_27_6"/>
<dbReference type="InterPro" id="IPR004089">
    <property type="entry name" value="MCPsignal_dom"/>
</dbReference>
<evidence type="ECO:0000256" key="4">
    <source>
        <dbReference type="ARBA" id="ARBA00023136"/>
    </source>
</evidence>
<dbReference type="Pfam" id="PF00015">
    <property type="entry name" value="MCPsignal"/>
    <property type="match status" value="1"/>
</dbReference>
<dbReference type="SUPFAM" id="SSF58104">
    <property type="entry name" value="Methyl-accepting chemotaxis protein (MCP) signaling domain"/>
    <property type="match status" value="1"/>
</dbReference>
<evidence type="ECO:0000256" key="3">
    <source>
        <dbReference type="ARBA" id="ARBA00022989"/>
    </source>
</evidence>
<dbReference type="KEGG" id="gsn:YC6258_00317"/>
<evidence type="ECO:0000256" key="6">
    <source>
        <dbReference type="ARBA" id="ARBA00029447"/>
    </source>
</evidence>
<keyword evidence="3 9" id="KW-1133">Transmembrane helix</keyword>
<feature type="domain" description="HAMP" evidence="11">
    <location>
        <begin position="291"/>
        <end position="345"/>
    </location>
</feature>
<dbReference type="PANTHER" id="PTHR32089">
    <property type="entry name" value="METHYL-ACCEPTING CHEMOTAXIS PROTEIN MCPB"/>
    <property type="match status" value="1"/>
</dbReference>
<dbReference type="SMART" id="SM00283">
    <property type="entry name" value="MA"/>
    <property type="match status" value="1"/>
</dbReference>
<feature type="domain" description="Methyl-accepting transducer" evidence="10">
    <location>
        <begin position="350"/>
        <end position="586"/>
    </location>
</feature>
<dbReference type="GO" id="GO:0016020">
    <property type="term" value="C:membrane"/>
    <property type="evidence" value="ECO:0007669"/>
    <property type="project" value="UniProtKB-SubCell"/>
</dbReference>
<feature type="transmembrane region" description="Helical" evidence="9">
    <location>
        <begin position="267"/>
        <end position="290"/>
    </location>
</feature>
<dbReference type="Proteomes" id="UP000032266">
    <property type="component" value="Chromosome"/>
</dbReference>
<evidence type="ECO:0000256" key="7">
    <source>
        <dbReference type="PROSITE-ProRule" id="PRU00284"/>
    </source>
</evidence>
<dbReference type="InterPro" id="IPR004090">
    <property type="entry name" value="Chemotax_Me-accpt_rcpt"/>
</dbReference>
<keyword evidence="8" id="KW-0175">Coiled coil</keyword>
<dbReference type="PANTHER" id="PTHR32089:SF119">
    <property type="entry name" value="METHYL-ACCEPTING CHEMOTAXIS PROTEIN CTPL"/>
    <property type="match status" value="1"/>
</dbReference>
<feature type="transmembrane region" description="Helical" evidence="9">
    <location>
        <begin position="12"/>
        <end position="36"/>
    </location>
</feature>
<dbReference type="PATRIC" id="fig|1445510.3.peg.307"/>
<dbReference type="EMBL" id="CP007142">
    <property type="protein sequence ID" value="AJQ92367.1"/>
    <property type="molecule type" value="Genomic_DNA"/>
</dbReference>
<reference evidence="12 13" key="1">
    <citation type="submission" date="2014-01" db="EMBL/GenBank/DDBJ databases">
        <title>Full genme sequencing of cellulolytic bacterium Gynuella sunshinyii YC6258T gen. nov., sp. nov.</title>
        <authorList>
            <person name="Khan H."/>
            <person name="Chung E.J."/>
            <person name="Chung Y.R."/>
        </authorList>
    </citation>
    <scope>NUCLEOTIDE SEQUENCE [LARGE SCALE GENOMIC DNA]</scope>
    <source>
        <strain evidence="12 13">YC6258</strain>
    </source>
</reference>
<dbReference type="PRINTS" id="PR00260">
    <property type="entry name" value="CHEMTRNSDUCR"/>
</dbReference>
<evidence type="ECO:0000256" key="2">
    <source>
        <dbReference type="ARBA" id="ARBA00022692"/>
    </source>
</evidence>
<dbReference type="STRING" id="1445510.YC6258_00317"/>